<evidence type="ECO:0000259" key="3">
    <source>
        <dbReference type="PROSITE" id="PS50887"/>
    </source>
</evidence>
<comment type="caution">
    <text evidence="4">The sequence shown here is derived from an EMBL/GenBank/DDBJ whole genome shotgun (WGS) entry which is preliminary data.</text>
</comment>
<dbReference type="PANTHER" id="PTHR45138">
    <property type="entry name" value="REGULATORY COMPONENTS OF SENSORY TRANSDUCTION SYSTEM"/>
    <property type="match status" value="1"/>
</dbReference>
<evidence type="ECO:0000256" key="1">
    <source>
        <dbReference type="ARBA" id="ARBA00012528"/>
    </source>
</evidence>
<dbReference type="EMBL" id="AOKF01000189">
    <property type="protein sequence ID" value="EPN68967.1"/>
    <property type="molecule type" value="Genomic_DNA"/>
</dbReference>
<dbReference type="PROSITE" id="PS50887">
    <property type="entry name" value="GGDEF"/>
    <property type="match status" value="1"/>
</dbReference>
<dbReference type="SUPFAM" id="SSF55073">
    <property type="entry name" value="Nucleotide cyclase"/>
    <property type="match status" value="1"/>
</dbReference>
<name>A0A656K4B4_PSESF</name>
<sequence>RIAQAVAGTIRRPGDQLARYGGEEFVVVLPETGMNGALVIAEKIRVAVESLPRYADDQQPITVSIGVAAQIVRQGDKLTAFFGIADKALYQAKHNGRNRVEQRVAVAGESQASGQA</sequence>
<accession>A0A656K4B4</accession>
<proteinExistence type="predicted"/>
<feature type="non-terminal residue" evidence="4">
    <location>
        <position position="1"/>
    </location>
</feature>
<reference evidence="4 5" key="1">
    <citation type="journal article" date="2013" name="PLoS Pathog.">
        <title>Genomic analysis of the Kiwifruit pathogen Pseudomonas syringae pv. actinidiae provides insight into the origins of an emergent plant disease.</title>
        <authorList>
            <person name="McCann H.C."/>
            <person name="Rikkerink E.H."/>
            <person name="Bertels F."/>
            <person name="Fiers M."/>
            <person name="Lu A."/>
            <person name="Rees-George J."/>
            <person name="Andersen M.T."/>
            <person name="Gleave A.P."/>
            <person name="Haubold B."/>
            <person name="Wohlers M.W."/>
            <person name="Guttman D.S."/>
            <person name="Wang P.W."/>
            <person name="Straub C."/>
            <person name="Vanneste J.L."/>
            <person name="Rainey P.B."/>
            <person name="Templeton M.D."/>
        </authorList>
    </citation>
    <scope>NUCLEOTIDE SEQUENCE [LARGE SCALE GENOMIC DNA]</scope>
    <source>
        <strain evidence="4 5">ICMP 19096</strain>
    </source>
</reference>
<dbReference type="InterPro" id="IPR043128">
    <property type="entry name" value="Rev_trsase/Diguanyl_cyclase"/>
</dbReference>
<dbReference type="AlphaFoldDB" id="A0A656K4B4"/>
<dbReference type="InterPro" id="IPR050469">
    <property type="entry name" value="Diguanylate_Cyclase"/>
</dbReference>
<dbReference type="PANTHER" id="PTHR45138:SF9">
    <property type="entry name" value="DIGUANYLATE CYCLASE DGCM-RELATED"/>
    <property type="match status" value="1"/>
</dbReference>
<evidence type="ECO:0000256" key="2">
    <source>
        <dbReference type="ARBA" id="ARBA00034247"/>
    </source>
</evidence>
<feature type="domain" description="GGDEF" evidence="3">
    <location>
        <begin position="1"/>
        <end position="105"/>
    </location>
</feature>
<dbReference type="GO" id="GO:0052621">
    <property type="term" value="F:diguanylate cyclase activity"/>
    <property type="evidence" value="ECO:0007669"/>
    <property type="project" value="UniProtKB-EC"/>
</dbReference>
<protein>
    <recommendedName>
        <fullName evidence="1">diguanylate cyclase</fullName>
        <ecNumber evidence="1">2.7.7.65</ecNumber>
    </recommendedName>
</protein>
<comment type="catalytic activity">
    <reaction evidence="2">
        <text>2 GTP = 3',3'-c-di-GMP + 2 diphosphate</text>
        <dbReference type="Rhea" id="RHEA:24898"/>
        <dbReference type="ChEBI" id="CHEBI:33019"/>
        <dbReference type="ChEBI" id="CHEBI:37565"/>
        <dbReference type="ChEBI" id="CHEBI:58805"/>
        <dbReference type="EC" id="2.7.7.65"/>
    </reaction>
</comment>
<dbReference type="GO" id="GO:0043709">
    <property type="term" value="P:cell adhesion involved in single-species biofilm formation"/>
    <property type="evidence" value="ECO:0007669"/>
    <property type="project" value="TreeGrafter"/>
</dbReference>
<evidence type="ECO:0000313" key="5">
    <source>
        <dbReference type="Proteomes" id="UP000018849"/>
    </source>
</evidence>
<dbReference type="GO" id="GO:1902201">
    <property type="term" value="P:negative regulation of bacterial-type flagellum-dependent cell motility"/>
    <property type="evidence" value="ECO:0007669"/>
    <property type="project" value="TreeGrafter"/>
</dbReference>
<dbReference type="SMART" id="SM00267">
    <property type="entry name" value="GGDEF"/>
    <property type="match status" value="1"/>
</dbReference>
<dbReference type="CDD" id="cd01949">
    <property type="entry name" value="GGDEF"/>
    <property type="match status" value="1"/>
</dbReference>
<dbReference type="Pfam" id="PF00990">
    <property type="entry name" value="GGDEF"/>
    <property type="match status" value="1"/>
</dbReference>
<organism evidence="4 5">
    <name type="scientific">Pseudomonas syringae pv. actinidiae ICMP 19096</name>
    <dbReference type="NCBI Taxonomy" id="1194405"/>
    <lineage>
        <taxon>Bacteria</taxon>
        <taxon>Pseudomonadati</taxon>
        <taxon>Pseudomonadota</taxon>
        <taxon>Gammaproteobacteria</taxon>
        <taxon>Pseudomonadales</taxon>
        <taxon>Pseudomonadaceae</taxon>
        <taxon>Pseudomonas</taxon>
        <taxon>Pseudomonas syringae</taxon>
    </lineage>
</organism>
<dbReference type="NCBIfam" id="TIGR00254">
    <property type="entry name" value="GGDEF"/>
    <property type="match status" value="1"/>
</dbReference>
<dbReference type="InterPro" id="IPR029787">
    <property type="entry name" value="Nucleotide_cyclase"/>
</dbReference>
<dbReference type="InterPro" id="IPR000160">
    <property type="entry name" value="GGDEF_dom"/>
</dbReference>
<dbReference type="EC" id="2.7.7.65" evidence="1"/>
<dbReference type="Proteomes" id="UP000018849">
    <property type="component" value="Unassembled WGS sequence"/>
</dbReference>
<gene>
    <name evidence="4" type="ORF">A245_02583</name>
</gene>
<evidence type="ECO:0000313" key="4">
    <source>
        <dbReference type="EMBL" id="EPN68967.1"/>
    </source>
</evidence>
<dbReference type="GO" id="GO:0005886">
    <property type="term" value="C:plasma membrane"/>
    <property type="evidence" value="ECO:0007669"/>
    <property type="project" value="TreeGrafter"/>
</dbReference>
<dbReference type="Gene3D" id="3.30.70.270">
    <property type="match status" value="1"/>
</dbReference>